<comment type="caution">
    <text evidence="1">The sequence shown here is derived from an EMBL/GenBank/DDBJ whole genome shotgun (WGS) entry which is preliminary data.</text>
</comment>
<keyword evidence="2" id="KW-1185">Reference proteome</keyword>
<dbReference type="EC" id="3.2.1.23" evidence="1"/>
<evidence type="ECO:0000313" key="1">
    <source>
        <dbReference type="EMBL" id="KAH7672076.1"/>
    </source>
</evidence>
<reference evidence="2" key="1">
    <citation type="journal article" date="2022" name="Nat. Commun.">
        <title>Chromosome evolution and the genetic basis of agronomically important traits in greater yam.</title>
        <authorList>
            <person name="Bredeson J.V."/>
            <person name="Lyons J.B."/>
            <person name="Oniyinde I.O."/>
            <person name="Okereke N.R."/>
            <person name="Kolade O."/>
            <person name="Nnabue I."/>
            <person name="Nwadili C.O."/>
            <person name="Hribova E."/>
            <person name="Parker M."/>
            <person name="Nwogha J."/>
            <person name="Shu S."/>
            <person name="Carlson J."/>
            <person name="Kariba R."/>
            <person name="Muthemba S."/>
            <person name="Knop K."/>
            <person name="Barton G.J."/>
            <person name="Sherwood A.V."/>
            <person name="Lopez-Montes A."/>
            <person name="Asiedu R."/>
            <person name="Jamnadass R."/>
            <person name="Muchugi A."/>
            <person name="Goodstein D."/>
            <person name="Egesi C.N."/>
            <person name="Featherston J."/>
            <person name="Asfaw A."/>
            <person name="Simpson G.G."/>
            <person name="Dolezel J."/>
            <person name="Hendre P.S."/>
            <person name="Van Deynze A."/>
            <person name="Kumar P.L."/>
            <person name="Obidiegwu J.E."/>
            <person name="Bhattacharjee R."/>
            <person name="Rokhsar D.S."/>
        </authorList>
    </citation>
    <scope>NUCLEOTIDE SEQUENCE [LARGE SCALE GENOMIC DNA]</scope>
    <source>
        <strain evidence="2">cv. TDa95/00328</strain>
    </source>
</reference>
<dbReference type="Proteomes" id="UP000827976">
    <property type="component" value="Chromosome 9"/>
</dbReference>
<sequence length="149" mass="17354">MDKDEINTCNGFYCDQFTPNSNKKPKLWTENWTGLRFLSFGGAVPYRPVQDITFAVAVFSSELRCFRKDHIKLRSQIWVLGKEQLESIGVSGAQSKRELFWNIVFFFFEKVDKPHLLERVTENTHLPPEKMKSQEHFGILLCSHQNVAN</sequence>
<accession>A0ACB7VEB2</accession>
<organism evidence="1 2">
    <name type="scientific">Dioscorea alata</name>
    <name type="common">Purple yam</name>
    <dbReference type="NCBI Taxonomy" id="55571"/>
    <lineage>
        <taxon>Eukaryota</taxon>
        <taxon>Viridiplantae</taxon>
        <taxon>Streptophyta</taxon>
        <taxon>Embryophyta</taxon>
        <taxon>Tracheophyta</taxon>
        <taxon>Spermatophyta</taxon>
        <taxon>Magnoliopsida</taxon>
        <taxon>Liliopsida</taxon>
        <taxon>Dioscoreales</taxon>
        <taxon>Dioscoreaceae</taxon>
        <taxon>Dioscorea</taxon>
    </lineage>
</organism>
<evidence type="ECO:0000313" key="2">
    <source>
        <dbReference type="Proteomes" id="UP000827976"/>
    </source>
</evidence>
<keyword evidence="1" id="KW-0326">Glycosidase</keyword>
<protein>
    <submittedName>
        <fullName evidence="1">Beta-galactosidase protein</fullName>
        <ecNumber evidence="1">3.2.1.23</ecNumber>
    </submittedName>
</protein>
<gene>
    <name evidence="1" type="ORF">IHE45_09G029800</name>
</gene>
<name>A0ACB7VEB2_DIOAL</name>
<proteinExistence type="predicted"/>
<keyword evidence="1" id="KW-0378">Hydrolase</keyword>
<dbReference type="EMBL" id="CM037019">
    <property type="protein sequence ID" value="KAH7672076.1"/>
    <property type="molecule type" value="Genomic_DNA"/>
</dbReference>